<dbReference type="InterPro" id="IPR034003">
    <property type="entry name" value="ABCG_PDR_2"/>
</dbReference>
<organism evidence="12 13">
    <name type="scientific">Friedmanniomyces simplex</name>
    <dbReference type="NCBI Taxonomy" id="329884"/>
    <lineage>
        <taxon>Eukaryota</taxon>
        <taxon>Fungi</taxon>
        <taxon>Dikarya</taxon>
        <taxon>Ascomycota</taxon>
        <taxon>Pezizomycotina</taxon>
        <taxon>Dothideomycetes</taxon>
        <taxon>Dothideomycetidae</taxon>
        <taxon>Mycosphaerellales</taxon>
        <taxon>Teratosphaeriaceae</taxon>
        <taxon>Friedmanniomyces</taxon>
    </lineage>
</organism>
<dbReference type="OrthoDB" id="245989at2759"/>
<evidence type="ECO:0000256" key="6">
    <source>
        <dbReference type="ARBA" id="ARBA00022840"/>
    </source>
</evidence>
<feature type="transmembrane region" description="Helical" evidence="10">
    <location>
        <begin position="1072"/>
        <end position="1092"/>
    </location>
</feature>
<comment type="similarity">
    <text evidence="2">Belongs to the ABC transporter superfamily. ABCG family. PDR (TC 3.A.1.205) subfamily.</text>
</comment>
<comment type="caution">
    <text evidence="12">The sequence shown here is derived from an EMBL/GenBank/DDBJ whole genome shotgun (WGS) entry which is preliminary data.</text>
</comment>
<keyword evidence="3" id="KW-0813">Transport</keyword>
<keyword evidence="5" id="KW-0547">Nucleotide-binding</keyword>
<feature type="transmembrane region" description="Helical" evidence="10">
    <location>
        <begin position="946"/>
        <end position="969"/>
    </location>
</feature>
<evidence type="ECO:0000256" key="10">
    <source>
        <dbReference type="SAM" id="Phobius"/>
    </source>
</evidence>
<evidence type="ECO:0000313" key="12">
    <source>
        <dbReference type="EMBL" id="TKA82821.1"/>
    </source>
</evidence>
<keyword evidence="13" id="KW-1185">Reference proteome</keyword>
<evidence type="ECO:0000256" key="8">
    <source>
        <dbReference type="ARBA" id="ARBA00023136"/>
    </source>
</evidence>
<dbReference type="AlphaFoldDB" id="A0A4U0Y170"/>
<protein>
    <recommendedName>
        <fullName evidence="11">ABC transporter domain-containing protein</fullName>
    </recommendedName>
</protein>
<dbReference type="STRING" id="329884.A0A4U0Y170"/>
<proteinExistence type="inferred from homology"/>
<dbReference type="PANTHER" id="PTHR19241">
    <property type="entry name" value="ATP-BINDING CASSETTE TRANSPORTER"/>
    <property type="match status" value="1"/>
</dbReference>
<feature type="transmembrane region" description="Helical" evidence="10">
    <location>
        <begin position="226"/>
        <end position="244"/>
    </location>
</feature>
<dbReference type="InterPro" id="IPR013525">
    <property type="entry name" value="ABC2_TM"/>
</dbReference>
<feature type="region of interest" description="Disordered" evidence="9">
    <location>
        <begin position="1103"/>
        <end position="1125"/>
    </location>
</feature>
<evidence type="ECO:0000256" key="9">
    <source>
        <dbReference type="SAM" id="MobiDB-lite"/>
    </source>
</evidence>
<dbReference type="GO" id="GO:0016887">
    <property type="term" value="F:ATP hydrolysis activity"/>
    <property type="evidence" value="ECO:0007669"/>
    <property type="project" value="InterPro"/>
</dbReference>
<dbReference type="Pfam" id="PF01061">
    <property type="entry name" value="ABC2_membrane"/>
    <property type="match status" value="2"/>
</dbReference>
<dbReference type="Pfam" id="PF06422">
    <property type="entry name" value="PDR_CDR"/>
    <property type="match status" value="2"/>
</dbReference>
<feature type="transmembrane region" description="Helical" evidence="10">
    <location>
        <begin position="115"/>
        <end position="132"/>
    </location>
</feature>
<feature type="region of interest" description="Disordered" evidence="9">
    <location>
        <begin position="412"/>
        <end position="452"/>
    </location>
</feature>
<feature type="transmembrane region" description="Helical" evidence="10">
    <location>
        <begin position="144"/>
        <end position="165"/>
    </location>
</feature>
<feature type="transmembrane region" description="Helical" evidence="10">
    <location>
        <begin position="803"/>
        <end position="820"/>
    </location>
</feature>
<dbReference type="PROSITE" id="PS50893">
    <property type="entry name" value="ABC_TRANSPORTER_2"/>
    <property type="match status" value="1"/>
</dbReference>
<keyword evidence="6" id="KW-0067">ATP-binding</keyword>
<dbReference type="GO" id="GO:0140359">
    <property type="term" value="F:ABC-type transporter activity"/>
    <property type="evidence" value="ECO:0007669"/>
    <property type="project" value="InterPro"/>
</dbReference>
<keyword evidence="7 10" id="KW-1133">Transmembrane helix</keyword>
<reference evidence="12 13" key="1">
    <citation type="submission" date="2017-03" db="EMBL/GenBank/DDBJ databases">
        <title>Genomes of endolithic fungi from Antarctica.</title>
        <authorList>
            <person name="Coleine C."/>
            <person name="Masonjones S."/>
            <person name="Stajich J.E."/>
        </authorList>
    </citation>
    <scope>NUCLEOTIDE SEQUENCE [LARGE SCALE GENOMIC DNA]</scope>
    <source>
        <strain evidence="12 13">CCFEE 5184</strain>
    </source>
</reference>
<dbReference type="InterPro" id="IPR043926">
    <property type="entry name" value="ABCG_dom"/>
</dbReference>
<comment type="subcellular location">
    <subcellularLocation>
        <location evidence="1">Membrane</location>
        <topology evidence="1">Multi-pass membrane protein</topology>
    </subcellularLocation>
</comment>
<dbReference type="InterPro" id="IPR003593">
    <property type="entry name" value="AAA+_ATPase"/>
</dbReference>
<dbReference type="SMART" id="SM00382">
    <property type="entry name" value="AAA"/>
    <property type="match status" value="1"/>
</dbReference>
<dbReference type="Proteomes" id="UP000309340">
    <property type="component" value="Unassembled WGS sequence"/>
</dbReference>
<feature type="transmembrane region" description="Helical" evidence="10">
    <location>
        <begin position="202"/>
        <end position="220"/>
    </location>
</feature>
<sequence>MGFFRAERWTTADFLTSVTDKHERQVKEGWEDRVPRSANQFGDIFAKSEQHQRNLKEIDDFEQEAQLQVEERHKVRGKATKKKNYTIPFYKQVIACTHRQFLVMIGDKQSLGGKWGGILFQALIVGSLFFQLPQTAAGVFPRGGVIFFMLLFNALLALAELTSAFESRPILLKHKAFQFYRPAAYAIAQTVVDVPLVFVQRYVLAIFIFDIVVYFMARLSQTASQFFISLLFLFMLTMTMYAMFRAVGALVGSLDVATRITGVLIQALVVYTGYLIPPHKMHPWFSWIRWINPIYYGFEGLMSNEFYQLSIQCVPPYLVPQGPGATEQYQGCTIQGSQPGSAVVSGADYIETAFTYSHSHLWRNFGIICGFFAAFVALTAIGMEIQKPNKGGGAVTIYKRGQVPKAVEKALETGGESNDLEKSKTTSSDLAAVADSEKSRGDSSGSEDEKPVKGIAKNEAVFTFQNVNYLIPYEGGERKLLQNVQGFVRPGKLTALMGASGAGKTTLLNTLAQRVNFGVVSGDFLVDGRPLPRSFQRSTGFAEQQDVHEPTATVREALRFSAKLRQPPNVPLSEKYEYCETILKLLEMEEIAGATIGTIGSGLNQEQRKRLTIGVELASKPELLMFLDEPTSGLDSGAAFNVVRFLRKLADAGQAILCTIHQPSAILFEEFDELILLKSGGRLVYLGDLGHDSRKLLDYFESNGGKKCPPNANPAEYMLEVIGAGNPDYKGRDWGDVWEKSQQNQALAQEIQQVVQERRNAATSADTNDQREFAMPMGTQVYTVVHRNFVAYWRSKDYLLGKFMLHIFTGIFNAFTFWNLGHSSIDMQSRLFSIFMASRPPTAVLTISPPLIQQLQPKYLELRNIYMSRERNSKIYSWFAFSCAAVLPELPWSFIAGTLYWAAWFWPPHFSYSSFTSASVWLFIMLFEVFYVSFGQAIASFAPNELLASLLVPLFFLFVVSFCGVVVPYQGLPTFWRSWMYWLTPFKYLLEGLLGLVTHGQPVQCDESELARFPAPPGQTCESYAGPYVAQAGGYVTTLSGGLCGFCQYANGDEFAASFNVYYSNVWRDYGIFWGFCAFNFAIVFICSWLYLQGGRKIKSSLSPKARKERNALAKREREADGDKA</sequence>
<dbReference type="SUPFAM" id="SSF52540">
    <property type="entry name" value="P-loop containing nucleoside triphosphate hydrolases"/>
    <property type="match status" value="1"/>
</dbReference>
<evidence type="ECO:0000256" key="2">
    <source>
        <dbReference type="ARBA" id="ARBA00006012"/>
    </source>
</evidence>
<accession>A0A4U0Y170</accession>
<evidence type="ECO:0000256" key="7">
    <source>
        <dbReference type="ARBA" id="ARBA00022989"/>
    </source>
</evidence>
<evidence type="ECO:0000313" key="13">
    <source>
        <dbReference type="Proteomes" id="UP000309340"/>
    </source>
</evidence>
<dbReference type="Gene3D" id="3.40.50.300">
    <property type="entry name" value="P-loop containing nucleotide triphosphate hydrolases"/>
    <property type="match status" value="1"/>
</dbReference>
<feature type="domain" description="ABC transporter" evidence="11">
    <location>
        <begin position="462"/>
        <end position="705"/>
    </location>
</feature>
<feature type="transmembrane region" description="Helical" evidence="10">
    <location>
        <begin position="256"/>
        <end position="276"/>
    </location>
</feature>
<name>A0A4U0Y170_9PEZI</name>
<feature type="transmembrane region" description="Helical" evidence="10">
    <location>
        <begin position="361"/>
        <end position="381"/>
    </location>
</feature>
<evidence type="ECO:0000256" key="3">
    <source>
        <dbReference type="ARBA" id="ARBA00022448"/>
    </source>
</evidence>
<feature type="transmembrane region" description="Helical" evidence="10">
    <location>
        <begin position="876"/>
        <end position="903"/>
    </location>
</feature>
<feature type="compositionally biased region" description="Basic and acidic residues" evidence="9">
    <location>
        <begin position="1109"/>
        <end position="1125"/>
    </location>
</feature>
<dbReference type="GO" id="GO:0016020">
    <property type="term" value="C:membrane"/>
    <property type="evidence" value="ECO:0007669"/>
    <property type="project" value="UniProtKB-SubCell"/>
</dbReference>
<dbReference type="FunFam" id="3.40.50.300:FF:000054">
    <property type="entry name" value="ABC multidrug transporter atrF"/>
    <property type="match status" value="1"/>
</dbReference>
<feature type="compositionally biased region" description="Basic and acidic residues" evidence="9">
    <location>
        <begin position="435"/>
        <end position="452"/>
    </location>
</feature>
<dbReference type="Pfam" id="PF19055">
    <property type="entry name" value="ABC2_membrane_7"/>
    <property type="match status" value="1"/>
</dbReference>
<feature type="transmembrane region" description="Helical" evidence="10">
    <location>
        <begin position="915"/>
        <end position="934"/>
    </location>
</feature>
<dbReference type="GO" id="GO:0005524">
    <property type="term" value="F:ATP binding"/>
    <property type="evidence" value="ECO:0007669"/>
    <property type="project" value="UniProtKB-KW"/>
</dbReference>
<dbReference type="EMBL" id="NAJQ01000024">
    <property type="protein sequence ID" value="TKA82821.1"/>
    <property type="molecule type" value="Genomic_DNA"/>
</dbReference>
<evidence type="ECO:0000256" key="1">
    <source>
        <dbReference type="ARBA" id="ARBA00004141"/>
    </source>
</evidence>
<evidence type="ECO:0000256" key="4">
    <source>
        <dbReference type="ARBA" id="ARBA00022692"/>
    </source>
</evidence>
<dbReference type="InterPro" id="IPR027417">
    <property type="entry name" value="P-loop_NTPase"/>
</dbReference>
<gene>
    <name evidence="12" type="ORF">B0A55_01042</name>
</gene>
<dbReference type="InterPro" id="IPR010929">
    <property type="entry name" value="PDR_CDR_ABC"/>
</dbReference>
<dbReference type="CDD" id="cd03232">
    <property type="entry name" value="ABCG_PDR_domain2"/>
    <property type="match status" value="1"/>
</dbReference>
<dbReference type="InterPro" id="IPR003439">
    <property type="entry name" value="ABC_transporter-like_ATP-bd"/>
</dbReference>
<evidence type="ECO:0000259" key="11">
    <source>
        <dbReference type="PROSITE" id="PS50893"/>
    </source>
</evidence>
<evidence type="ECO:0000256" key="5">
    <source>
        <dbReference type="ARBA" id="ARBA00022741"/>
    </source>
</evidence>
<keyword evidence="8 10" id="KW-0472">Membrane</keyword>
<keyword evidence="4 10" id="KW-0812">Transmembrane</keyword>
<dbReference type="Pfam" id="PF00005">
    <property type="entry name" value="ABC_tran"/>
    <property type="match status" value="1"/>
</dbReference>